<evidence type="ECO:0000259" key="2">
    <source>
        <dbReference type="PROSITE" id="PS50966"/>
    </source>
</evidence>
<dbReference type="PROSITE" id="PS50966">
    <property type="entry name" value="ZF_SWIM"/>
    <property type="match status" value="1"/>
</dbReference>
<dbReference type="AlphaFoldDB" id="A0A7C5USB5"/>
<dbReference type="InterPro" id="IPR007527">
    <property type="entry name" value="Znf_SWIM"/>
</dbReference>
<organism evidence="4">
    <name type="scientific">Ignisphaera aggregans</name>
    <dbReference type="NCBI Taxonomy" id="334771"/>
    <lineage>
        <taxon>Archaea</taxon>
        <taxon>Thermoproteota</taxon>
        <taxon>Thermoprotei</taxon>
        <taxon>Desulfurococcales</taxon>
        <taxon>Desulfurococcaceae</taxon>
        <taxon>Ignisphaera</taxon>
    </lineage>
</organism>
<keyword evidence="1" id="KW-0479">Metal-binding</keyword>
<evidence type="ECO:0000313" key="4">
    <source>
        <dbReference type="EMBL" id="HHR95505.1"/>
    </source>
</evidence>
<dbReference type="EMBL" id="DRUB01000029">
    <property type="protein sequence ID" value="HHR95505.1"/>
    <property type="molecule type" value="Genomic_DNA"/>
</dbReference>
<protein>
    <recommendedName>
        <fullName evidence="2">SWIM-type domain-containing protein</fullName>
    </recommendedName>
</protein>
<comment type="caution">
    <text evidence="4">The sequence shown here is derived from an EMBL/GenBank/DDBJ whole genome shotgun (WGS) entry which is preliminary data.</text>
</comment>
<proteinExistence type="predicted"/>
<reference evidence="4" key="1">
    <citation type="journal article" date="2020" name="mSystems">
        <title>Genome- and Community-Level Interaction Insights into Carbon Utilization and Element Cycling Functions of Hydrothermarchaeota in Hydrothermal Sediment.</title>
        <authorList>
            <person name="Zhou Z."/>
            <person name="Liu Y."/>
            <person name="Xu W."/>
            <person name="Pan J."/>
            <person name="Luo Z.H."/>
            <person name="Li M."/>
        </authorList>
    </citation>
    <scope>NUCLEOTIDE SEQUENCE [LARGE SCALE GENOMIC DNA]</scope>
    <source>
        <strain evidence="4">SpSt-1</strain>
        <strain evidence="3">SpSt-1121</strain>
    </source>
</reference>
<dbReference type="GO" id="GO:0008270">
    <property type="term" value="F:zinc ion binding"/>
    <property type="evidence" value="ECO:0007669"/>
    <property type="project" value="UniProtKB-KW"/>
</dbReference>
<sequence length="125" mass="14504">MEAAMLCSDEVINHFLSYEKLLEAINMKRFLVLINRDTGLKVYVFKGINKDYLVSPCRICTCSDFIINFIGRKRGYPCYHVIGFAIAEKLNKLSYIELDNNMFTSIIYEIVFQGISFKLRKILKG</sequence>
<evidence type="ECO:0000256" key="1">
    <source>
        <dbReference type="PROSITE-ProRule" id="PRU00325"/>
    </source>
</evidence>
<feature type="domain" description="SWIM-type" evidence="2">
    <location>
        <begin position="52"/>
        <end position="89"/>
    </location>
</feature>
<keyword evidence="1" id="KW-0862">Zinc</keyword>
<keyword evidence="1" id="KW-0863">Zinc-finger</keyword>
<dbReference type="EMBL" id="DRZI01000276">
    <property type="protein sequence ID" value="HHP82290.1"/>
    <property type="molecule type" value="Genomic_DNA"/>
</dbReference>
<accession>A0A7C5USB5</accession>
<evidence type="ECO:0000313" key="3">
    <source>
        <dbReference type="EMBL" id="HHP82290.1"/>
    </source>
</evidence>
<gene>
    <name evidence="4" type="ORF">ENL47_01440</name>
    <name evidence="3" type="ORF">ENM84_06475</name>
</gene>
<name>A0A7C5USB5_9CREN</name>